<reference evidence="4" key="1">
    <citation type="journal article" date="2019" name="Int. J. Syst. Evol. Microbiol.">
        <title>The Global Catalogue of Microorganisms (GCM) 10K type strain sequencing project: providing services to taxonomists for standard genome sequencing and annotation.</title>
        <authorList>
            <consortium name="The Broad Institute Genomics Platform"/>
            <consortium name="The Broad Institute Genome Sequencing Center for Infectious Disease"/>
            <person name="Wu L."/>
            <person name="Ma J."/>
        </authorList>
    </citation>
    <scope>NUCLEOTIDE SEQUENCE [LARGE SCALE GENOMIC DNA]</scope>
    <source>
        <strain evidence="4">CGMCC 4.7357</strain>
    </source>
</reference>
<dbReference type="Proteomes" id="UP001595997">
    <property type="component" value="Unassembled WGS sequence"/>
</dbReference>
<evidence type="ECO:0000313" key="3">
    <source>
        <dbReference type="EMBL" id="MFC4494631.1"/>
    </source>
</evidence>
<feature type="compositionally biased region" description="Gly residues" evidence="1">
    <location>
        <begin position="179"/>
        <end position="201"/>
    </location>
</feature>
<feature type="compositionally biased region" description="Polar residues" evidence="1">
    <location>
        <begin position="1"/>
        <end position="10"/>
    </location>
</feature>
<feature type="compositionally biased region" description="Low complexity" evidence="1">
    <location>
        <begin position="202"/>
        <end position="217"/>
    </location>
</feature>
<feature type="region of interest" description="Disordered" evidence="1">
    <location>
        <begin position="1"/>
        <end position="51"/>
    </location>
</feature>
<accession>A0ABV9A6S4</accession>
<dbReference type="SMART" id="SM00880">
    <property type="entry name" value="CHAD"/>
    <property type="match status" value="1"/>
</dbReference>
<dbReference type="InterPro" id="IPR038186">
    <property type="entry name" value="CHAD_dom_sf"/>
</dbReference>
<feature type="domain" description="CHAD" evidence="2">
    <location>
        <begin position="68"/>
        <end position="478"/>
    </location>
</feature>
<dbReference type="EMBL" id="JBHSFH010000005">
    <property type="protein sequence ID" value="MFC4494631.1"/>
    <property type="molecule type" value="Genomic_DNA"/>
</dbReference>
<evidence type="ECO:0000259" key="2">
    <source>
        <dbReference type="PROSITE" id="PS51708"/>
    </source>
</evidence>
<dbReference type="InterPro" id="IPR007899">
    <property type="entry name" value="CHAD_dom"/>
</dbReference>
<dbReference type="PROSITE" id="PS51708">
    <property type="entry name" value="CHAD"/>
    <property type="match status" value="1"/>
</dbReference>
<protein>
    <submittedName>
        <fullName evidence="3">CHAD domain-containing protein</fullName>
    </submittedName>
</protein>
<feature type="compositionally biased region" description="Low complexity" evidence="1">
    <location>
        <begin position="226"/>
        <end position="236"/>
    </location>
</feature>
<gene>
    <name evidence="3" type="ORF">ACFPA8_10860</name>
</gene>
<organism evidence="3 4">
    <name type="scientific">Streptomyces ovatisporus</name>
    <dbReference type="NCBI Taxonomy" id="1128682"/>
    <lineage>
        <taxon>Bacteria</taxon>
        <taxon>Bacillati</taxon>
        <taxon>Actinomycetota</taxon>
        <taxon>Actinomycetes</taxon>
        <taxon>Kitasatosporales</taxon>
        <taxon>Streptomycetaceae</taxon>
        <taxon>Streptomyces</taxon>
    </lineage>
</organism>
<comment type="caution">
    <text evidence="3">The sequence shown here is derived from an EMBL/GenBank/DDBJ whole genome shotgun (WGS) entry which is preliminary data.</text>
</comment>
<dbReference type="Pfam" id="PF05235">
    <property type="entry name" value="CHAD"/>
    <property type="match status" value="1"/>
</dbReference>
<dbReference type="RefSeq" id="WP_386445980.1">
    <property type="nucleotide sequence ID" value="NZ_JBHSFH010000005.1"/>
</dbReference>
<sequence length="481" mass="49724">MPQTPATHQTPVPPRTVGAAHPHRPAATGRATAALPQPAGPRPSGGVPEDAPGNVLPLLLSRPADVTEIDAAEALTGYLNAWASEFLRSLRRHGESVGSAETAGTAAEAVRRLRQASRRLGGTLRTYRPLLDAVWADRLCGELRWLSATLSREYEHAARLERLHAALHRLSGEGEGEGEGGGGGEALAGAAGAGAGTGAGSAAGSASREGAAGSRSGAGTGRHRTGGQSSAGTGSTLHVGTARAGALLERQLTLARNRAHSAALQALVSNRFHAVADAVAVLASEVPLAPGTARTTADAALVPPADQARARLVHAVSELPLPLPEAPYPVDHGPRPVTARTSRLRQDAAWHEVRLLLRLHRYAEEVLLTGVNRAEETRTGTRGTADAGEPDDAVEQPDPAAVQEPDRAAVQARLVSASAALEEHREAVEAAEAAAAAARTPRIAPATAYALGVLHADQRQAAEAARLAFGALWRRPVRPLL</sequence>
<feature type="region of interest" description="Disordered" evidence="1">
    <location>
        <begin position="172"/>
        <end position="237"/>
    </location>
</feature>
<evidence type="ECO:0000313" key="4">
    <source>
        <dbReference type="Proteomes" id="UP001595997"/>
    </source>
</evidence>
<name>A0ABV9A6S4_9ACTN</name>
<dbReference type="Gene3D" id="1.40.20.10">
    <property type="entry name" value="CHAD domain"/>
    <property type="match status" value="2"/>
</dbReference>
<feature type="region of interest" description="Disordered" evidence="1">
    <location>
        <begin position="377"/>
        <end position="403"/>
    </location>
</feature>
<evidence type="ECO:0000256" key="1">
    <source>
        <dbReference type="SAM" id="MobiDB-lite"/>
    </source>
</evidence>
<proteinExistence type="predicted"/>
<keyword evidence="4" id="KW-1185">Reference proteome</keyword>